<dbReference type="EMBL" id="AMQN01017917">
    <property type="status" value="NOT_ANNOTATED_CDS"/>
    <property type="molecule type" value="Genomic_DNA"/>
</dbReference>
<dbReference type="AlphaFoldDB" id="R7VHC8"/>
<sequence length="197" mass="23415">MTNQQRQYRPSLDWTPDTKLPQRFARWKEELEDEILLFEGNEKSPKYICNFIKVCSGERGKAILQEIKLDQETKEYRNIISALEKQVKPSNEEISARYKYFYLRQGDLTLTEFYKQAKDLVCAMNMDKDPLDKTLRNVLLNGLSSKEIYKECLKFLPLRTNKHMTELYWIFFILPKETENDVGNLSWLLDNMCESTC</sequence>
<evidence type="ECO:0008006" key="4">
    <source>
        <dbReference type="Google" id="ProtNLM"/>
    </source>
</evidence>
<dbReference type="HOGENOM" id="CLU_081677_3_0_1"/>
<dbReference type="Proteomes" id="UP000014760">
    <property type="component" value="Unassembled WGS sequence"/>
</dbReference>
<evidence type="ECO:0000313" key="3">
    <source>
        <dbReference type="Proteomes" id="UP000014760"/>
    </source>
</evidence>
<keyword evidence="3" id="KW-1185">Reference proteome</keyword>
<dbReference type="EnsemblMetazoa" id="CapteT205091">
    <property type="protein sequence ID" value="CapteP205091"/>
    <property type="gene ID" value="CapteG205091"/>
</dbReference>
<evidence type="ECO:0000313" key="2">
    <source>
        <dbReference type="EnsemblMetazoa" id="CapteP205091"/>
    </source>
</evidence>
<accession>R7VHC8</accession>
<dbReference type="EMBL" id="AMQN01017916">
    <property type="status" value="NOT_ANNOTATED_CDS"/>
    <property type="molecule type" value="Genomic_DNA"/>
</dbReference>
<proteinExistence type="predicted"/>
<name>R7VHC8_CAPTE</name>
<protein>
    <recommendedName>
        <fullName evidence="4">Retrotransposon gag domain-containing protein</fullName>
    </recommendedName>
</protein>
<dbReference type="EMBL" id="KB293665">
    <property type="protein sequence ID" value="ELU15676.1"/>
    <property type="molecule type" value="Genomic_DNA"/>
</dbReference>
<organism evidence="1">
    <name type="scientific">Capitella teleta</name>
    <name type="common">Polychaete worm</name>
    <dbReference type="NCBI Taxonomy" id="283909"/>
    <lineage>
        <taxon>Eukaryota</taxon>
        <taxon>Metazoa</taxon>
        <taxon>Spiralia</taxon>
        <taxon>Lophotrochozoa</taxon>
        <taxon>Annelida</taxon>
        <taxon>Polychaeta</taxon>
        <taxon>Sedentaria</taxon>
        <taxon>Scolecida</taxon>
        <taxon>Capitellidae</taxon>
        <taxon>Capitella</taxon>
    </lineage>
</organism>
<dbReference type="EMBL" id="AMQN01017918">
    <property type="status" value="NOT_ANNOTATED_CDS"/>
    <property type="molecule type" value="Genomic_DNA"/>
</dbReference>
<reference evidence="2" key="3">
    <citation type="submission" date="2015-06" db="UniProtKB">
        <authorList>
            <consortium name="EnsemblMetazoa"/>
        </authorList>
    </citation>
    <scope>IDENTIFICATION</scope>
</reference>
<evidence type="ECO:0000313" key="1">
    <source>
        <dbReference type="EMBL" id="ELU15676.1"/>
    </source>
</evidence>
<reference evidence="1 3" key="2">
    <citation type="journal article" date="2013" name="Nature">
        <title>Insights into bilaterian evolution from three spiralian genomes.</title>
        <authorList>
            <person name="Simakov O."/>
            <person name="Marletaz F."/>
            <person name="Cho S.J."/>
            <person name="Edsinger-Gonzales E."/>
            <person name="Havlak P."/>
            <person name="Hellsten U."/>
            <person name="Kuo D.H."/>
            <person name="Larsson T."/>
            <person name="Lv J."/>
            <person name="Arendt D."/>
            <person name="Savage R."/>
            <person name="Osoegawa K."/>
            <person name="de Jong P."/>
            <person name="Grimwood J."/>
            <person name="Chapman J.A."/>
            <person name="Shapiro H."/>
            <person name="Aerts A."/>
            <person name="Otillar R.P."/>
            <person name="Terry A.Y."/>
            <person name="Boore J.L."/>
            <person name="Grigoriev I.V."/>
            <person name="Lindberg D.R."/>
            <person name="Seaver E.C."/>
            <person name="Weisblat D.A."/>
            <person name="Putnam N.H."/>
            <person name="Rokhsar D.S."/>
        </authorList>
    </citation>
    <scope>NUCLEOTIDE SEQUENCE</scope>
    <source>
        <strain evidence="1 3">I ESC-2004</strain>
    </source>
</reference>
<reference evidence="3" key="1">
    <citation type="submission" date="2012-12" db="EMBL/GenBank/DDBJ databases">
        <authorList>
            <person name="Hellsten U."/>
            <person name="Grimwood J."/>
            <person name="Chapman J.A."/>
            <person name="Shapiro H."/>
            <person name="Aerts A."/>
            <person name="Otillar R.P."/>
            <person name="Terry A.Y."/>
            <person name="Boore J.L."/>
            <person name="Simakov O."/>
            <person name="Marletaz F."/>
            <person name="Cho S.-J."/>
            <person name="Edsinger-Gonzales E."/>
            <person name="Havlak P."/>
            <person name="Kuo D.-H."/>
            <person name="Larsson T."/>
            <person name="Lv J."/>
            <person name="Arendt D."/>
            <person name="Savage R."/>
            <person name="Osoegawa K."/>
            <person name="de Jong P."/>
            <person name="Lindberg D.R."/>
            <person name="Seaver E.C."/>
            <person name="Weisblat D.A."/>
            <person name="Putnam N.H."/>
            <person name="Grigoriev I.V."/>
            <person name="Rokhsar D.S."/>
        </authorList>
    </citation>
    <scope>NUCLEOTIDE SEQUENCE</scope>
    <source>
        <strain evidence="3">I ESC-2004</strain>
    </source>
</reference>
<gene>
    <name evidence="1" type="ORF">CAPTEDRAFT_205091</name>
</gene>